<reference evidence="3 4" key="1">
    <citation type="submission" date="2020-02" db="EMBL/GenBank/DDBJ databases">
        <title>Fructobacillus sp. isolated from paper mulberry of Taiwan.</title>
        <authorList>
            <person name="Lin S.-T."/>
        </authorList>
    </citation>
    <scope>NUCLEOTIDE SEQUENCE [LARGE SCALE GENOMIC DNA]</scope>
    <source>
        <strain evidence="3 4">M2-14</strain>
    </source>
</reference>
<dbReference type="Proteomes" id="UP001519504">
    <property type="component" value="Unassembled WGS sequence"/>
</dbReference>
<evidence type="ECO:0000313" key="3">
    <source>
        <dbReference type="EMBL" id="MBS9339015.1"/>
    </source>
</evidence>
<protein>
    <submittedName>
        <fullName evidence="3">Uncharacterized protein</fullName>
    </submittedName>
</protein>
<keyword evidence="2" id="KW-1133">Transmembrane helix</keyword>
<comment type="caution">
    <text evidence="3">The sequence shown here is derived from an EMBL/GenBank/DDBJ whole genome shotgun (WGS) entry which is preliminary data.</text>
</comment>
<dbReference type="EMBL" id="JAAMFK010000006">
    <property type="protein sequence ID" value="MBS9339015.1"/>
    <property type="molecule type" value="Genomic_DNA"/>
</dbReference>
<evidence type="ECO:0000256" key="2">
    <source>
        <dbReference type="SAM" id="Phobius"/>
    </source>
</evidence>
<dbReference type="RefSeq" id="WP_213809300.1">
    <property type="nucleotide sequence ID" value="NZ_JAAMFK010000006.1"/>
</dbReference>
<accession>A0ABS5R0Q8</accession>
<keyword evidence="2" id="KW-0812">Transmembrane</keyword>
<proteinExistence type="predicted"/>
<feature type="region of interest" description="Disordered" evidence="1">
    <location>
        <begin position="130"/>
        <end position="157"/>
    </location>
</feature>
<feature type="transmembrane region" description="Helical" evidence="2">
    <location>
        <begin position="20"/>
        <end position="41"/>
    </location>
</feature>
<gene>
    <name evidence="3" type="ORF">G6R29_05195</name>
</gene>
<sequence>METRVSRYSNTTKKTSRRSLVAIASAAAMFTVGGGVMASYANLDDMNSDGYVAKIKALGDATDTLVQKLSGANTALDNEKDAHAKDIASGRNYQAEVQKAVDAANTKAGSDSAAYKKAVSDIDAQSKKQAQATLANGDGSNYDSSTNQYQKNVVTNK</sequence>
<name>A0ABS5R0Q8_9LACO</name>
<evidence type="ECO:0000256" key="1">
    <source>
        <dbReference type="SAM" id="MobiDB-lite"/>
    </source>
</evidence>
<keyword evidence="4" id="KW-1185">Reference proteome</keyword>
<organism evidence="3 4">
    <name type="scientific">Fructobacillus broussonetiae</name>
    <dbReference type="NCBI Taxonomy" id="2713173"/>
    <lineage>
        <taxon>Bacteria</taxon>
        <taxon>Bacillati</taxon>
        <taxon>Bacillota</taxon>
        <taxon>Bacilli</taxon>
        <taxon>Lactobacillales</taxon>
        <taxon>Lactobacillaceae</taxon>
        <taxon>Fructobacillus</taxon>
    </lineage>
</organism>
<keyword evidence="2" id="KW-0472">Membrane</keyword>
<evidence type="ECO:0000313" key="4">
    <source>
        <dbReference type="Proteomes" id="UP001519504"/>
    </source>
</evidence>